<organism evidence="2 3">
    <name type="scientific">Ascaris lumbricoides</name>
    <name type="common">Giant roundworm</name>
    <dbReference type="NCBI Taxonomy" id="6252"/>
    <lineage>
        <taxon>Eukaryota</taxon>
        <taxon>Metazoa</taxon>
        <taxon>Ecdysozoa</taxon>
        <taxon>Nematoda</taxon>
        <taxon>Chromadorea</taxon>
        <taxon>Rhabditida</taxon>
        <taxon>Spirurina</taxon>
        <taxon>Ascaridomorpha</taxon>
        <taxon>Ascaridoidea</taxon>
        <taxon>Ascarididae</taxon>
        <taxon>Ascaris</taxon>
    </lineage>
</organism>
<feature type="compositionally biased region" description="Basic and acidic residues" evidence="1">
    <location>
        <begin position="15"/>
        <end position="28"/>
    </location>
</feature>
<dbReference type="Proteomes" id="UP000036681">
    <property type="component" value="Unplaced"/>
</dbReference>
<sequence length="92" mass="10537">MSFDKNHQATTLKRGMNEHDCESGEQHSRSVNIPLDTQQTRQLALRITWATPVEARRIERPISCSSCGKGKREKQKHTDMETEKKISRGSLD</sequence>
<reference evidence="3" key="1">
    <citation type="submission" date="2017-02" db="UniProtKB">
        <authorList>
            <consortium name="WormBaseParasite"/>
        </authorList>
    </citation>
    <scope>IDENTIFICATION</scope>
</reference>
<evidence type="ECO:0000313" key="2">
    <source>
        <dbReference type="Proteomes" id="UP000036681"/>
    </source>
</evidence>
<keyword evidence="2" id="KW-1185">Reference proteome</keyword>
<evidence type="ECO:0000256" key="1">
    <source>
        <dbReference type="SAM" id="MobiDB-lite"/>
    </source>
</evidence>
<name>A0A0M3HY29_ASCLU</name>
<feature type="region of interest" description="Disordered" evidence="1">
    <location>
        <begin position="1"/>
        <end position="35"/>
    </location>
</feature>
<dbReference type="AlphaFoldDB" id="A0A0M3HY29"/>
<dbReference type="WBParaSite" id="ALUE_0000835001-mRNA-1">
    <property type="protein sequence ID" value="ALUE_0000835001-mRNA-1"/>
    <property type="gene ID" value="ALUE_0000835001"/>
</dbReference>
<proteinExistence type="predicted"/>
<evidence type="ECO:0000313" key="3">
    <source>
        <dbReference type="WBParaSite" id="ALUE_0000835001-mRNA-1"/>
    </source>
</evidence>
<feature type="region of interest" description="Disordered" evidence="1">
    <location>
        <begin position="64"/>
        <end position="92"/>
    </location>
</feature>
<feature type="compositionally biased region" description="Basic and acidic residues" evidence="1">
    <location>
        <begin position="76"/>
        <end position="92"/>
    </location>
</feature>
<protein>
    <submittedName>
        <fullName evidence="3">Uncharacterized protein</fullName>
    </submittedName>
</protein>
<accession>A0A0M3HY29</accession>